<sequence>MPNPNSCSEFNPSQRWIQSFFRSPENLETIKDICHIYAEEGVDSIFSWTYRAGKGTLLQAPDPDAVWKMLGEDTEAGW</sequence>
<dbReference type="AlphaFoldDB" id="A0A851GH56"/>
<protein>
    <submittedName>
        <fullName evidence="1">Uncharacterized protein</fullName>
    </submittedName>
</protein>
<accession>A0A851GH56</accession>
<proteinExistence type="predicted"/>
<evidence type="ECO:0000313" key="2">
    <source>
        <dbReference type="Proteomes" id="UP000557872"/>
    </source>
</evidence>
<dbReference type="RefSeq" id="WP_178930984.1">
    <property type="nucleotide sequence ID" value="NZ_JACBAZ010000001.1"/>
</dbReference>
<gene>
    <name evidence="1" type="ORF">HW115_02465</name>
</gene>
<reference evidence="1 2" key="1">
    <citation type="submission" date="2020-07" db="EMBL/GenBank/DDBJ databases">
        <title>Roseicoccus Jingziensis gen. nov., sp. nov., isolated from coastal seawater.</title>
        <authorList>
            <person name="Feng X."/>
        </authorList>
    </citation>
    <scope>NUCLEOTIDE SEQUENCE [LARGE SCALE GENOMIC DNA]</scope>
    <source>
        <strain evidence="1 2">N1E253</strain>
    </source>
</reference>
<name>A0A851GH56_9BACT</name>
<comment type="caution">
    <text evidence="1">The sequence shown here is derived from an EMBL/GenBank/DDBJ whole genome shotgun (WGS) entry which is preliminary data.</text>
</comment>
<organism evidence="1 2">
    <name type="scientific">Oceaniferula marina</name>
    <dbReference type="NCBI Taxonomy" id="2748318"/>
    <lineage>
        <taxon>Bacteria</taxon>
        <taxon>Pseudomonadati</taxon>
        <taxon>Verrucomicrobiota</taxon>
        <taxon>Verrucomicrobiia</taxon>
        <taxon>Verrucomicrobiales</taxon>
        <taxon>Verrucomicrobiaceae</taxon>
        <taxon>Oceaniferula</taxon>
    </lineage>
</organism>
<evidence type="ECO:0000313" key="1">
    <source>
        <dbReference type="EMBL" id="NWK54457.1"/>
    </source>
</evidence>
<dbReference type="EMBL" id="JACBAZ010000001">
    <property type="protein sequence ID" value="NWK54457.1"/>
    <property type="molecule type" value="Genomic_DNA"/>
</dbReference>
<dbReference type="Proteomes" id="UP000557872">
    <property type="component" value="Unassembled WGS sequence"/>
</dbReference>
<keyword evidence="2" id="KW-1185">Reference proteome</keyword>